<evidence type="ECO:0000256" key="2">
    <source>
        <dbReference type="SAM" id="Phobius"/>
    </source>
</evidence>
<dbReference type="EMBL" id="JADIMU010000012">
    <property type="protein sequence ID" value="MBO8442485.1"/>
    <property type="molecule type" value="Genomic_DNA"/>
</dbReference>
<keyword evidence="2" id="KW-0812">Transmembrane</keyword>
<evidence type="ECO:0000256" key="1">
    <source>
        <dbReference type="SAM" id="MobiDB-lite"/>
    </source>
</evidence>
<feature type="transmembrane region" description="Helical" evidence="2">
    <location>
        <begin position="27"/>
        <end position="48"/>
    </location>
</feature>
<protein>
    <submittedName>
        <fullName evidence="4">GerMN domain-containing protein</fullName>
    </submittedName>
</protein>
<feature type="domain" description="GerMN" evidence="3">
    <location>
        <begin position="97"/>
        <end position="192"/>
    </location>
</feature>
<reference evidence="4" key="2">
    <citation type="journal article" date="2021" name="PeerJ">
        <title>Extensive microbial diversity within the chicken gut microbiome revealed by metagenomics and culture.</title>
        <authorList>
            <person name="Gilroy R."/>
            <person name="Ravi A."/>
            <person name="Getino M."/>
            <person name="Pursley I."/>
            <person name="Horton D.L."/>
            <person name="Alikhan N.F."/>
            <person name="Baker D."/>
            <person name="Gharbi K."/>
            <person name="Hall N."/>
            <person name="Watson M."/>
            <person name="Adriaenssens E.M."/>
            <person name="Foster-Nyarko E."/>
            <person name="Jarju S."/>
            <person name="Secka A."/>
            <person name="Antonio M."/>
            <person name="Oren A."/>
            <person name="Chaudhuri R.R."/>
            <person name="La Ragione R."/>
            <person name="Hildebrand F."/>
            <person name="Pallen M.J."/>
        </authorList>
    </citation>
    <scope>NUCLEOTIDE SEQUENCE</scope>
    <source>
        <strain evidence="4">11167</strain>
    </source>
</reference>
<gene>
    <name evidence="4" type="ORF">IAC42_01800</name>
</gene>
<dbReference type="Pfam" id="PF10646">
    <property type="entry name" value="Germane"/>
    <property type="match status" value="1"/>
</dbReference>
<name>A0A9D9H647_9SPIR</name>
<organism evidence="4 5">
    <name type="scientific">Candidatus Aphodenecus pullistercoris</name>
    <dbReference type="NCBI Taxonomy" id="2840669"/>
    <lineage>
        <taxon>Bacteria</taxon>
        <taxon>Pseudomonadati</taxon>
        <taxon>Spirochaetota</taxon>
        <taxon>Spirochaetia</taxon>
        <taxon>Spirochaetales</taxon>
        <taxon>Candidatus Aphodenecus</taxon>
    </lineage>
</organism>
<feature type="region of interest" description="Disordered" evidence="1">
    <location>
        <begin position="1"/>
        <end position="21"/>
    </location>
</feature>
<keyword evidence="2" id="KW-0472">Membrane</keyword>
<evidence type="ECO:0000313" key="5">
    <source>
        <dbReference type="Proteomes" id="UP000823633"/>
    </source>
</evidence>
<proteinExistence type="predicted"/>
<sequence length="195" mass="21267">MIEDDDSFVQQEGLDRPAEEPRRGHGLLPWLIVFITWLLWTLACVLLFHDRVAQAVEDSGVVPLIRSLEEEGPAPVPTRTASLVYPFADGSVATVTMDVARYGSSALHDSVEALIGAYPYEALAQGALKLVDESTRLIGLTCEGGMCYVDLSREVLDSPSLAGYSALDQIRDSLLLDESVEAVTFLIEGEVLQEE</sequence>
<evidence type="ECO:0000259" key="3">
    <source>
        <dbReference type="Pfam" id="PF10646"/>
    </source>
</evidence>
<dbReference type="AlphaFoldDB" id="A0A9D9H647"/>
<dbReference type="InterPro" id="IPR019606">
    <property type="entry name" value="GerMN"/>
</dbReference>
<reference evidence="4" key="1">
    <citation type="submission" date="2020-10" db="EMBL/GenBank/DDBJ databases">
        <authorList>
            <person name="Gilroy R."/>
        </authorList>
    </citation>
    <scope>NUCLEOTIDE SEQUENCE</scope>
    <source>
        <strain evidence="4">11167</strain>
    </source>
</reference>
<accession>A0A9D9H647</accession>
<dbReference type="Proteomes" id="UP000823633">
    <property type="component" value="Unassembled WGS sequence"/>
</dbReference>
<keyword evidence="2" id="KW-1133">Transmembrane helix</keyword>
<comment type="caution">
    <text evidence="4">The sequence shown here is derived from an EMBL/GenBank/DDBJ whole genome shotgun (WGS) entry which is preliminary data.</text>
</comment>
<evidence type="ECO:0000313" key="4">
    <source>
        <dbReference type="EMBL" id="MBO8442485.1"/>
    </source>
</evidence>